<organism evidence="1 2">
    <name type="scientific">Shimazuella alba</name>
    <dbReference type="NCBI Taxonomy" id="2690964"/>
    <lineage>
        <taxon>Bacteria</taxon>
        <taxon>Bacillati</taxon>
        <taxon>Bacillota</taxon>
        <taxon>Bacilli</taxon>
        <taxon>Bacillales</taxon>
        <taxon>Thermoactinomycetaceae</taxon>
        <taxon>Shimazuella</taxon>
    </lineage>
</organism>
<dbReference type="RefSeq" id="WP_160801455.1">
    <property type="nucleotide sequence ID" value="NZ_WUUL01000006.1"/>
</dbReference>
<keyword evidence="2" id="KW-1185">Reference proteome</keyword>
<dbReference type="AlphaFoldDB" id="A0A6I4VW77"/>
<proteinExistence type="predicted"/>
<gene>
    <name evidence="1" type="ORF">GSM42_10295</name>
</gene>
<name>A0A6I4VW77_9BACL</name>
<evidence type="ECO:0000313" key="1">
    <source>
        <dbReference type="EMBL" id="MXQ54096.1"/>
    </source>
</evidence>
<protein>
    <submittedName>
        <fullName evidence="1">Uncharacterized protein</fullName>
    </submittedName>
</protein>
<dbReference type="Proteomes" id="UP000430692">
    <property type="component" value="Unassembled WGS sequence"/>
</dbReference>
<accession>A0A6I4VW77</accession>
<sequence>MHYYEHPDGRRLKALIDLNIRCVRHVIDLRSNEPTTVTDWYEFFHG</sequence>
<dbReference type="EMBL" id="WUUL01000006">
    <property type="protein sequence ID" value="MXQ54096.1"/>
    <property type="molecule type" value="Genomic_DNA"/>
</dbReference>
<comment type="caution">
    <text evidence="1">The sequence shown here is derived from an EMBL/GenBank/DDBJ whole genome shotgun (WGS) entry which is preliminary data.</text>
</comment>
<reference evidence="1 2" key="1">
    <citation type="submission" date="2019-12" db="EMBL/GenBank/DDBJ databases">
        <title>Whole-genome analyses of novel actinobacteria.</title>
        <authorList>
            <person name="Sahin N."/>
            <person name="Saygin H."/>
        </authorList>
    </citation>
    <scope>NUCLEOTIDE SEQUENCE [LARGE SCALE GENOMIC DNA]</scope>
    <source>
        <strain evidence="1 2">KC615</strain>
    </source>
</reference>
<evidence type="ECO:0000313" key="2">
    <source>
        <dbReference type="Proteomes" id="UP000430692"/>
    </source>
</evidence>